<dbReference type="InterPro" id="IPR001451">
    <property type="entry name" value="Hexapep"/>
</dbReference>
<protein>
    <submittedName>
        <fullName evidence="1">Gamma carbonic anhydrase family protein</fullName>
    </submittedName>
</protein>
<dbReference type="EMBL" id="CP139487">
    <property type="protein sequence ID" value="WPU67183.1"/>
    <property type="molecule type" value="Genomic_DNA"/>
</dbReference>
<dbReference type="InterPro" id="IPR011004">
    <property type="entry name" value="Trimer_LpxA-like_sf"/>
</dbReference>
<dbReference type="AlphaFoldDB" id="A0AAX4HUW3"/>
<dbReference type="KEGG" id="psti:SOO65_10495"/>
<gene>
    <name evidence="1" type="ORF">SOO65_10495</name>
</gene>
<dbReference type="SUPFAM" id="SSF51161">
    <property type="entry name" value="Trimeric LpxA-like enzymes"/>
    <property type="match status" value="1"/>
</dbReference>
<evidence type="ECO:0000313" key="2">
    <source>
        <dbReference type="Proteomes" id="UP001324634"/>
    </source>
</evidence>
<dbReference type="Pfam" id="PF00132">
    <property type="entry name" value="Hexapep"/>
    <property type="match status" value="1"/>
</dbReference>
<accession>A0AAX4HUW3</accession>
<reference evidence="1 2" key="1">
    <citation type="submission" date="2023-11" db="EMBL/GenBank/DDBJ databases">
        <title>Peredibacter starrii A3.12.</title>
        <authorList>
            <person name="Mitchell R.J."/>
        </authorList>
    </citation>
    <scope>NUCLEOTIDE SEQUENCE [LARGE SCALE GENOMIC DNA]</scope>
    <source>
        <strain evidence="1 2">A3.12</strain>
    </source>
</reference>
<sequence>MLSRYFDYYPTLGERVYYSDGAKIIGRAELGDHVNIWFNTVVRADVNFIKIGKNTNIQDLCMLHVTEINSLTIGENTSLGHSVILHGCKIGNGCLIGMGAIILDGAEIGDNCLVAAGSLVTPGKKFPAGSMIKGRPAVVERPLSAEEIERVSNHYKAYVVYKDQYLRMGETHGTDQEKPHNKG</sequence>
<dbReference type="RefSeq" id="WP_321400123.1">
    <property type="nucleotide sequence ID" value="NZ_CP139487.1"/>
</dbReference>
<dbReference type="InterPro" id="IPR050484">
    <property type="entry name" value="Transf_Hexapept/Carb_Anhydrase"/>
</dbReference>
<dbReference type="PANTHER" id="PTHR13061">
    <property type="entry name" value="DYNACTIN SUBUNIT P25"/>
    <property type="match status" value="1"/>
</dbReference>
<keyword evidence="2" id="KW-1185">Reference proteome</keyword>
<dbReference type="CDD" id="cd04645">
    <property type="entry name" value="LbH_gamma_CA_like"/>
    <property type="match status" value="1"/>
</dbReference>
<dbReference type="Gene3D" id="2.160.10.10">
    <property type="entry name" value="Hexapeptide repeat proteins"/>
    <property type="match status" value="1"/>
</dbReference>
<dbReference type="Proteomes" id="UP001324634">
    <property type="component" value="Chromosome"/>
</dbReference>
<name>A0AAX4HUW3_9BACT</name>
<dbReference type="PANTHER" id="PTHR13061:SF29">
    <property type="entry name" value="GAMMA CARBONIC ANHYDRASE-LIKE 1, MITOCHONDRIAL-RELATED"/>
    <property type="match status" value="1"/>
</dbReference>
<dbReference type="InterPro" id="IPR047324">
    <property type="entry name" value="LbH_gamma_CA-like"/>
</dbReference>
<proteinExistence type="predicted"/>
<organism evidence="1 2">
    <name type="scientific">Peredibacter starrii</name>
    <dbReference type="NCBI Taxonomy" id="28202"/>
    <lineage>
        <taxon>Bacteria</taxon>
        <taxon>Pseudomonadati</taxon>
        <taxon>Bdellovibrionota</taxon>
        <taxon>Bacteriovoracia</taxon>
        <taxon>Bacteriovoracales</taxon>
        <taxon>Bacteriovoracaceae</taxon>
        <taxon>Peredibacter</taxon>
    </lineage>
</organism>
<evidence type="ECO:0000313" key="1">
    <source>
        <dbReference type="EMBL" id="WPU67183.1"/>
    </source>
</evidence>